<keyword evidence="4 7" id="KW-1133">Transmembrane helix</keyword>
<accession>A0A3Q4BBH4</accession>
<evidence type="ECO:0000256" key="7">
    <source>
        <dbReference type="SAM" id="Phobius"/>
    </source>
</evidence>
<dbReference type="SUPFAM" id="SSF161070">
    <property type="entry name" value="SNF-like"/>
    <property type="match status" value="1"/>
</dbReference>
<evidence type="ECO:0000313" key="9">
    <source>
        <dbReference type="Proteomes" id="UP000261620"/>
    </source>
</evidence>
<name>A0A3Q4BBH4_MOLML</name>
<dbReference type="PANTHER" id="PTHR11616">
    <property type="entry name" value="SODIUM/CHLORIDE DEPENDENT TRANSPORTER"/>
    <property type="match status" value="1"/>
</dbReference>
<keyword evidence="6" id="KW-0479">Metal-binding</keyword>
<feature type="transmembrane region" description="Helical" evidence="7">
    <location>
        <begin position="29"/>
        <end position="46"/>
    </location>
</feature>
<feature type="binding site" evidence="6">
    <location>
        <position position="35"/>
    </location>
    <ligand>
        <name>Na(+)</name>
        <dbReference type="ChEBI" id="CHEBI:29101"/>
        <label>1</label>
    </ligand>
</feature>
<dbReference type="GO" id="GO:0005332">
    <property type="term" value="F:gamma-aminobutyric acid:sodium:chloride symporter activity"/>
    <property type="evidence" value="ECO:0007669"/>
    <property type="project" value="TreeGrafter"/>
</dbReference>
<keyword evidence="9" id="KW-1185">Reference proteome</keyword>
<reference evidence="8" key="2">
    <citation type="submission" date="2025-09" db="UniProtKB">
        <authorList>
            <consortium name="Ensembl"/>
        </authorList>
    </citation>
    <scope>IDENTIFICATION</scope>
</reference>
<evidence type="ECO:0008006" key="10">
    <source>
        <dbReference type="Google" id="ProtNLM"/>
    </source>
</evidence>
<dbReference type="STRING" id="94237.ENSMMOP00000015840"/>
<comment type="subcellular location">
    <subcellularLocation>
        <location evidence="1">Membrane</location>
        <topology evidence="1">Multi-pass membrane protein</topology>
    </subcellularLocation>
</comment>
<dbReference type="OMA" id="CIKHIEV"/>
<dbReference type="GO" id="GO:0042995">
    <property type="term" value="C:cell projection"/>
    <property type="evidence" value="ECO:0007669"/>
    <property type="project" value="TreeGrafter"/>
</dbReference>
<dbReference type="PROSITE" id="PS50267">
    <property type="entry name" value="NA_NEUROTRAN_SYMP_3"/>
    <property type="match status" value="1"/>
</dbReference>
<dbReference type="Proteomes" id="UP000261620">
    <property type="component" value="Unplaced"/>
</dbReference>
<dbReference type="AlphaFoldDB" id="A0A3Q4BBH4"/>
<dbReference type="Ensembl" id="ENSMMOT00000016106.1">
    <property type="protein sequence ID" value="ENSMMOP00000015840.1"/>
    <property type="gene ID" value="ENSMMOG00000012086.1"/>
</dbReference>
<evidence type="ECO:0000256" key="6">
    <source>
        <dbReference type="PIRSR" id="PIRSR600175-1"/>
    </source>
</evidence>
<keyword evidence="6" id="KW-0915">Sodium</keyword>
<dbReference type="GO" id="GO:0005886">
    <property type="term" value="C:plasma membrane"/>
    <property type="evidence" value="ECO:0007669"/>
    <property type="project" value="TreeGrafter"/>
</dbReference>
<sequence length="104" mass="11936">MDIYITFPGRMEKHRVEPYRGRWASKREYLLVIAGAVVGLGNVWRFPYLCAFLVPYGLLVVVWGIPQFLLETSPGQYAQEGYVTCWRKLCPLAQVQPNTNLMPS</sequence>
<dbReference type="Pfam" id="PF00209">
    <property type="entry name" value="SNF"/>
    <property type="match status" value="1"/>
</dbReference>
<evidence type="ECO:0000256" key="1">
    <source>
        <dbReference type="ARBA" id="ARBA00004141"/>
    </source>
</evidence>
<protein>
    <recommendedName>
        <fullName evidence="10">Transporter</fullName>
    </recommendedName>
</protein>
<proteinExistence type="predicted"/>
<feature type="transmembrane region" description="Helical" evidence="7">
    <location>
        <begin position="52"/>
        <end position="70"/>
    </location>
</feature>
<evidence type="ECO:0000256" key="4">
    <source>
        <dbReference type="ARBA" id="ARBA00022989"/>
    </source>
</evidence>
<keyword evidence="3 7" id="KW-0812">Transmembrane</keyword>
<evidence type="ECO:0000256" key="2">
    <source>
        <dbReference type="ARBA" id="ARBA00022448"/>
    </source>
</evidence>
<dbReference type="GO" id="GO:0046872">
    <property type="term" value="F:metal ion binding"/>
    <property type="evidence" value="ECO:0007669"/>
    <property type="project" value="UniProtKB-KW"/>
</dbReference>
<reference evidence="8" key="1">
    <citation type="submission" date="2025-08" db="UniProtKB">
        <authorList>
            <consortium name="Ensembl"/>
        </authorList>
    </citation>
    <scope>IDENTIFICATION</scope>
</reference>
<organism evidence="8 9">
    <name type="scientific">Mola mola</name>
    <name type="common">Ocean sunfish</name>
    <name type="synonym">Tetraodon mola</name>
    <dbReference type="NCBI Taxonomy" id="94237"/>
    <lineage>
        <taxon>Eukaryota</taxon>
        <taxon>Metazoa</taxon>
        <taxon>Chordata</taxon>
        <taxon>Craniata</taxon>
        <taxon>Vertebrata</taxon>
        <taxon>Euteleostomi</taxon>
        <taxon>Actinopterygii</taxon>
        <taxon>Neopterygii</taxon>
        <taxon>Teleostei</taxon>
        <taxon>Neoteleostei</taxon>
        <taxon>Acanthomorphata</taxon>
        <taxon>Eupercaria</taxon>
        <taxon>Tetraodontiformes</taxon>
        <taxon>Molidae</taxon>
        <taxon>Mola</taxon>
    </lineage>
</organism>
<evidence type="ECO:0000313" key="8">
    <source>
        <dbReference type="Ensembl" id="ENSMMOP00000015840.1"/>
    </source>
</evidence>
<dbReference type="InterPro" id="IPR037272">
    <property type="entry name" value="SNS_sf"/>
</dbReference>
<dbReference type="PANTHER" id="PTHR11616:SF237">
    <property type="entry name" value="TRANSPORTER"/>
    <property type="match status" value="1"/>
</dbReference>
<keyword evidence="5 7" id="KW-0472">Membrane</keyword>
<feature type="binding site" evidence="6">
    <location>
        <position position="42"/>
    </location>
    <ligand>
        <name>Na(+)</name>
        <dbReference type="ChEBI" id="CHEBI:29101"/>
        <label>1</label>
    </ligand>
</feature>
<dbReference type="InterPro" id="IPR000175">
    <property type="entry name" value="Na/ntran_symport"/>
</dbReference>
<feature type="binding site" evidence="6">
    <location>
        <position position="38"/>
    </location>
    <ligand>
        <name>Na(+)</name>
        <dbReference type="ChEBI" id="CHEBI:29101"/>
        <label>1</label>
    </ligand>
</feature>
<keyword evidence="2" id="KW-0813">Transport</keyword>
<evidence type="ECO:0000256" key="5">
    <source>
        <dbReference type="ARBA" id="ARBA00023136"/>
    </source>
</evidence>
<evidence type="ECO:0000256" key="3">
    <source>
        <dbReference type="ARBA" id="ARBA00022692"/>
    </source>
</evidence>